<gene>
    <name evidence="2" type="ORF">HLBKPKBF_00010</name>
</gene>
<dbReference type="InterPro" id="IPR005368">
    <property type="entry name" value="UPF0175"/>
</dbReference>
<dbReference type="PANTHER" id="PTHR37525">
    <property type="entry name" value="UPF0175 PROTEIN SSL1255"/>
    <property type="match status" value="1"/>
</dbReference>
<sequence>MKLIVPEAVLTSIKIPKKELERTLKLDLAMALYQREVISLGNARRLAGISKWEFLEELGRRKISRHYTEKEVGEDLIFAEGSL</sequence>
<evidence type="ECO:0000256" key="1">
    <source>
        <dbReference type="ARBA" id="ARBA00005651"/>
    </source>
</evidence>
<dbReference type="Pfam" id="PF03683">
    <property type="entry name" value="UPF0175"/>
    <property type="match status" value="1"/>
</dbReference>
<proteinExistence type="inferred from homology"/>
<dbReference type="InterPro" id="IPR052264">
    <property type="entry name" value="UPF0175_domain"/>
</dbReference>
<reference evidence="2" key="1">
    <citation type="submission" date="2020-06" db="EMBL/GenBank/DDBJ databases">
        <title>Unique genomic features of the anaerobic methanotrophic archaea.</title>
        <authorList>
            <person name="Chadwick G.L."/>
            <person name="Skennerton C.T."/>
            <person name="Laso-Perez R."/>
            <person name="Leu A.O."/>
            <person name="Speth D.R."/>
            <person name="Yu H."/>
            <person name="Morgan-Lang C."/>
            <person name="Hatzenpichler R."/>
            <person name="Goudeau D."/>
            <person name="Malmstrom R."/>
            <person name="Brazelton W.J."/>
            <person name="Woyke T."/>
            <person name="Hallam S.J."/>
            <person name="Tyson G.W."/>
            <person name="Wegener G."/>
            <person name="Boetius A."/>
            <person name="Orphan V."/>
        </authorList>
    </citation>
    <scope>NUCLEOTIDE SEQUENCE</scope>
</reference>
<protein>
    <submittedName>
        <fullName evidence="2">Uncharacterized protein</fullName>
    </submittedName>
</protein>
<evidence type="ECO:0000313" key="2">
    <source>
        <dbReference type="EMBL" id="QNO50692.1"/>
    </source>
</evidence>
<name>A0A7G9YRQ8_9EURY</name>
<dbReference type="EMBL" id="MT631448">
    <property type="protein sequence ID" value="QNO50692.1"/>
    <property type="molecule type" value="Genomic_DNA"/>
</dbReference>
<dbReference type="PANTHER" id="PTHR37525:SF1">
    <property type="entry name" value="UPF0175 PROTEIN SSL1255"/>
    <property type="match status" value="1"/>
</dbReference>
<organism evidence="2">
    <name type="scientific">Candidatus Methanogaster sp. ANME-2c ERB4</name>
    <dbReference type="NCBI Taxonomy" id="2759911"/>
    <lineage>
        <taxon>Archaea</taxon>
        <taxon>Methanobacteriati</taxon>
        <taxon>Methanobacteriota</taxon>
        <taxon>Stenosarchaea group</taxon>
        <taxon>Methanomicrobia</taxon>
        <taxon>Methanosarcinales</taxon>
        <taxon>ANME-2 cluster</taxon>
        <taxon>Candidatus Methanogasteraceae</taxon>
        <taxon>Candidatus Methanogaster</taxon>
    </lineage>
</organism>
<dbReference type="AlphaFoldDB" id="A0A7G9YRQ8"/>
<comment type="similarity">
    <text evidence="1">Belongs to the UPF0175 family.</text>
</comment>
<accession>A0A7G9YRQ8</accession>